<protein>
    <submittedName>
        <fullName evidence="1">Uncharacterized protein</fullName>
    </submittedName>
</protein>
<dbReference type="Proteomes" id="UP000309788">
    <property type="component" value="Unassembled WGS sequence"/>
</dbReference>
<dbReference type="RefSeq" id="WP_138280142.1">
    <property type="nucleotide sequence ID" value="NZ_BMGE01000001.1"/>
</dbReference>
<gene>
    <name evidence="1" type="ORF">FEM55_04760</name>
</gene>
<proteinExistence type="predicted"/>
<keyword evidence="2" id="KW-1185">Reference proteome</keyword>
<evidence type="ECO:0000313" key="2">
    <source>
        <dbReference type="Proteomes" id="UP000309788"/>
    </source>
</evidence>
<dbReference type="EMBL" id="VCEI01000011">
    <property type="protein sequence ID" value="TLU96448.1"/>
    <property type="molecule type" value="Genomic_DNA"/>
</dbReference>
<dbReference type="AlphaFoldDB" id="A0A5R9KJN7"/>
<evidence type="ECO:0000313" key="1">
    <source>
        <dbReference type="EMBL" id="TLU96448.1"/>
    </source>
</evidence>
<comment type="caution">
    <text evidence="1">The sequence shown here is derived from an EMBL/GenBank/DDBJ whole genome shotgun (WGS) entry which is preliminary data.</text>
</comment>
<sequence length="800" mass="92284">MIPVNGISKQPFENPSLNFYKLREEGLSMIRALSGKRWTDHNLHDPGITTLEVLCYALTDLGYRTELVKEIFESGKAISPEFTDRYFFHKTELFPSAPLTADDFERKVEESPEVLLAWFTKSAIIHNGHAARGAYEIAVMLRPHPELGELNTDGIQLSLDDGQTGMDIVFFTEENRRMEWSSIDKVLDCKWDRSKEDNLFVYEKYNFQILMMLEVVFAGQTEAEKSPVQVKARGSIYSGLSFGTLHYFDDYQTHIIAKLESTEFIQELNNLLLREKNKQQILLDIHRFILPFRNLCEDFISFRIVNSQEIKIDLEVILKNSTDDPDAAISDIFYQLDLFLFRIVKESKRNDSASRNNILYASNLIEEIITKVKEVEAAKIRNMNLYIDGVPTIPLGEEAVFENLELHPFTYFAPRFSKQKSSVRIIHFGEKAIDWNPSGEKPAFRPSMETVLPDWQKAETSPDPSVRNVTLLMKEIAEYVSIQKDFPENYKLGEGKRTGQIPDPQQAKIRQFKAYLFFFERLLIGHLGQLSDLSMLFNVRDQNPMLENEIEKARKAIPELDELGMLDADKLKELEADFGHSTSRQTKVVNHLLARFATTGSFVRLSGPEAYKETERLEKLRMLLHDVPLITRNRGTGLPLTADGTTIWEQDMLSGFQKRLYRLTGIDNPALNHRKLSGEKGNDLAGFYLVEHILLIGKKGANEAENRFNKSAALLFNYLAAFMQENLPADPYSFQLTVILPKWYPVWFDRKKFVENMIAEEVPAHILPYICWLDYKEIVEFEALYENWLADLLQIYLPDK</sequence>
<organism evidence="1 2">
    <name type="scientific">Dyadobacter sediminis</name>
    <dbReference type="NCBI Taxonomy" id="1493691"/>
    <lineage>
        <taxon>Bacteria</taxon>
        <taxon>Pseudomonadati</taxon>
        <taxon>Bacteroidota</taxon>
        <taxon>Cytophagia</taxon>
        <taxon>Cytophagales</taxon>
        <taxon>Spirosomataceae</taxon>
        <taxon>Dyadobacter</taxon>
    </lineage>
</organism>
<name>A0A5R9KJN7_9BACT</name>
<dbReference type="OrthoDB" id="8263000at2"/>
<reference evidence="1 2" key="1">
    <citation type="submission" date="2019-05" db="EMBL/GenBank/DDBJ databases">
        <authorList>
            <person name="Qu J.-H."/>
        </authorList>
    </citation>
    <scope>NUCLEOTIDE SEQUENCE [LARGE SCALE GENOMIC DNA]</scope>
    <source>
        <strain evidence="1 2">Z12</strain>
    </source>
</reference>
<accession>A0A5R9KJN7</accession>